<dbReference type="Gene3D" id="1.10.8.280">
    <property type="entry name" value="ABC transporter ATPase domain-like"/>
    <property type="match status" value="1"/>
</dbReference>
<reference evidence="16" key="1">
    <citation type="journal article" date="2014" name="Int. J. Syst. Evol. Microbiol.">
        <title>Complete genome sequence of Corynebacterium casei LMG S-19264T (=DSM 44701T), isolated from a smear-ripened cheese.</title>
        <authorList>
            <consortium name="US DOE Joint Genome Institute (JGI-PGF)"/>
            <person name="Walter F."/>
            <person name="Albersmeier A."/>
            <person name="Kalinowski J."/>
            <person name="Ruckert C."/>
        </authorList>
    </citation>
    <scope>NUCLEOTIDE SEQUENCE</scope>
    <source>
        <strain evidence="16">JCM 4790</strain>
    </source>
</reference>
<evidence type="ECO:0000256" key="11">
    <source>
        <dbReference type="ARBA" id="ARBA00038000"/>
    </source>
</evidence>
<evidence type="ECO:0000256" key="13">
    <source>
        <dbReference type="ARBA" id="ARBA00042156"/>
    </source>
</evidence>
<feature type="domain" description="ABC transporter" evidence="15">
    <location>
        <begin position="17"/>
        <end position="486"/>
    </location>
</feature>
<dbReference type="RefSeq" id="WP_190193703.1">
    <property type="nucleotide sequence ID" value="NZ_BMVU01000043.1"/>
</dbReference>
<dbReference type="GO" id="GO:0003677">
    <property type="term" value="F:DNA binding"/>
    <property type="evidence" value="ECO:0007669"/>
    <property type="project" value="UniProtKB-KW"/>
</dbReference>
<evidence type="ECO:0000256" key="14">
    <source>
        <dbReference type="SAM" id="MobiDB-lite"/>
    </source>
</evidence>
<evidence type="ECO:0000256" key="4">
    <source>
        <dbReference type="ARBA" id="ARBA00022741"/>
    </source>
</evidence>
<keyword evidence="5" id="KW-0227">DNA damage</keyword>
<evidence type="ECO:0000256" key="7">
    <source>
        <dbReference type="ARBA" id="ARBA00022840"/>
    </source>
</evidence>
<name>A0A918NVR1_9ACTN</name>
<dbReference type="SUPFAM" id="SSF52540">
    <property type="entry name" value="P-loop containing nucleoside triphosphate hydrolases"/>
    <property type="match status" value="2"/>
</dbReference>
<dbReference type="GO" id="GO:0005524">
    <property type="term" value="F:ATP binding"/>
    <property type="evidence" value="ECO:0007669"/>
    <property type="project" value="UniProtKB-KW"/>
</dbReference>
<dbReference type="GO" id="GO:0006281">
    <property type="term" value="P:DNA repair"/>
    <property type="evidence" value="ECO:0007669"/>
    <property type="project" value="UniProtKB-KW"/>
</dbReference>
<protein>
    <recommendedName>
        <fullName evidence="12">UvrABC system protein A</fullName>
    </recommendedName>
    <alternativeName>
        <fullName evidence="13">Excinuclease ABC subunit A</fullName>
    </alternativeName>
</protein>
<keyword evidence="17" id="KW-1185">Reference proteome</keyword>
<feature type="region of interest" description="Disordered" evidence="14">
    <location>
        <begin position="1"/>
        <end position="20"/>
    </location>
</feature>
<reference evidence="16" key="2">
    <citation type="submission" date="2020-09" db="EMBL/GenBank/DDBJ databases">
        <authorList>
            <person name="Sun Q."/>
            <person name="Ohkuma M."/>
        </authorList>
    </citation>
    <scope>NUCLEOTIDE SEQUENCE</scope>
    <source>
        <strain evidence="16">JCM 4790</strain>
    </source>
</reference>
<evidence type="ECO:0000256" key="1">
    <source>
        <dbReference type="ARBA" id="ARBA00004496"/>
    </source>
</evidence>
<gene>
    <name evidence="16" type="ORF">GCM10010358_62630</name>
</gene>
<dbReference type="PROSITE" id="PS50893">
    <property type="entry name" value="ABC_TRANSPORTER_2"/>
    <property type="match status" value="2"/>
</dbReference>
<evidence type="ECO:0000256" key="5">
    <source>
        <dbReference type="ARBA" id="ARBA00022763"/>
    </source>
</evidence>
<dbReference type="PANTHER" id="PTHR43152:SF2">
    <property type="entry name" value="DRUG RESISTANCE ABC TRANSPORTER"/>
    <property type="match status" value="1"/>
</dbReference>
<keyword evidence="7" id="KW-0067">ATP-binding</keyword>
<evidence type="ECO:0000259" key="15">
    <source>
        <dbReference type="PROSITE" id="PS50893"/>
    </source>
</evidence>
<dbReference type="PANTHER" id="PTHR43152">
    <property type="entry name" value="UVRABC SYSTEM PROTEIN A"/>
    <property type="match status" value="1"/>
</dbReference>
<keyword evidence="8" id="KW-0267">Excision nuclease</keyword>
<dbReference type="InterPro" id="IPR003593">
    <property type="entry name" value="AAA+_ATPase"/>
</dbReference>
<dbReference type="SMART" id="SM00382">
    <property type="entry name" value="AAA"/>
    <property type="match status" value="2"/>
</dbReference>
<keyword evidence="2" id="KW-0963">Cytoplasm</keyword>
<organism evidence="16 17">
    <name type="scientific">Streptomyces minutiscleroticus</name>
    <dbReference type="NCBI Taxonomy" id="68238"/>
    <lineage>
        <taxon>Bacteria</taxon>
        <taxon>Bacillati</taxon>
        <taxon>Actinomycetota</taxon>
        <taxon>Actinomycetes</taxon>
        <taxon>Kitasatosporales</taxon>
        <taxon>Streptomycetaceae</taxon>
        <taxon>Streptomyces</taxon>
    </lineage>
</organism>
<proteinExistence type="inferred from homology"/>
<evidence type="ECO:0000313" key="16">
    <source>
        <dbReference type="EMBL" id="GGY00351.1"/>
    </source>
</evidence>
<evidence type="ECO:0000256" key="2">
    <source>
        <dbReference type="ARBA" id="ARBA00022490"/>
    </source>
</evidence>
<feature type="domain" description="ABC transporter" evidence="15">
    <location>
        <begin position="494"/>
        <end position="798"/>
    </location>
</feature>
<dbReference type="GO" id="GO:0005737">
    <property type="term" value="C:cytoplasm"/>
    <property type="evidence" value="ECO:0007669"/>
    <property type="project" value="UniProtKB-SubCell"/>
</dbReference>
<keyword evidence="4" id="KW-0547">Nucleotide-binding</keyword>
<dbReference type="Gene3D" id="1.20.1580.10">
    <property type="entry name" value="ABC transporter ATPase like domain"/>
    <property type="match status" value="2"/>
</dbReference>
<dbReference type="InterPro" id="IPR003439">
    <property type="entry name" value="ABC_transporter-like_ATP-bd"/>
</dbReference>
<dbReference type="GO" id="GO:0004518">
    <property type="term" value="F:nuclease activity"/>
    <property type="evidence" value="ECO:0007669"/>
    <property type="project" value="UniProtKB-KW"/>
</dbReference>
<dbReference type="EMBL" id="BMVU01000043">
    <property type="protein sequence ID" value="GGY00351.1"/>
    <property type="molecule type" value="Genomic_DNA"/>
</dbReference>
<comment type="subcellular location">
    <subcellularLocation>
        <location evidence="1">Cytoplasm</location>
    </subcellularLocation>
</comment>
<dbReference type="Gene3D" id="3.40.50.300">
    <property type="entry name" value="P-loop containing nucleotide triphosphate hydrolases"/>
    <property type="match status" value="2"/>
</dbReference>
<keyword evidence="6" id="KW-0228">DNA excision</keyword>
<dbReference type="Pfam" id="PF00005">
    <property type="entry name" value="ABC_tran"/>
    <property type="match status" value="1"/>
</dbReference>
<evidence type="ECO:0000256" key="10">
    <source>
        <dbReference type="ARBA" id="ARBA00023204"/>
    </source>
</evidence>
<dbReference type="AlphaFoldDB" id="A0A918NVR1"/>
<keyword evidence="9" id="KW-0238">DNA-binding</keyword>
<evidence type="ECO:0000256" key="6">
    <source>
        <dbReference type="ARBA" id="ARBA00022769"/>
    </source>
</evidence>
<dbReference type="InterPro" id="IPR027417">
    <property type="entry name" value="P-loop_NTPase"/>
</dbReference>
<evidence type="ECO:0000256" key="3">
    <source>
        <dbReference type="ARBA" id="ARBA00022737"/>
    </source>
</evidence>
<dbReference type="GO" id="GO:0016887">
    <property type="term" value="F:ATP hydrolysis activity"/>
    <property type="evidence" value="ECO:0007669"/>
    <property type="project" value="InterPro"/>
</dbReference>
<comment type="caution">
    <text evidence="16">The sequence shown here is derived from an EMBL/GenBank/DDBJ whole genome shotgun (WGS) entry which is preliminary data.</text>
</comment>
<evidence type="ECO:0000313" key="17">
    <source>
        <dbReference type="Proteomes" id="UP000619244"/>
    </source>
</evidence>
<evidence type="ECO:0000256" key="9">
    <source>
        <dbReference type="ARBA" id="ARBA00023125"/>
    </source>
</evidence>
<accession>A0A918NVR1</accession>
<dbReference type="Proteomes" id="UP000619244">
    <property type="component" value="Unassembled WGS sequence"/>
</dbReference>
<keyword evidence="3" id="KW-0677">Repeat</keyword>
<evidence type="ECO:0000256" key="12">
    <source>
        <dbReference type="ARBA" id="ARBA00039316"/>
    </source>
</evidence>
<keyword evidence="10" id="KW-0234">DNA repair</keyword>
<evidence type="ECO:0000256" key="8">
    <source>
        <dbReference type="ARBA" id="ARBA00022881"/>
    </source>
</evidence>
<sequence length="809" mass="85969">MSRAEKPDTQSPAPHAADVHDVIRVHGARENNLKDVSIEIPKRRLTVFTGVSGSGKSSLVFNTIAAESQRLINETYSAFVQGFMPTPARPEVDVLDGLTTAIVVDQQRMGADPRSTVGTATDANAMLRILFSRLGEPHIGPPSAYSFNTASVRASGAITVERGAKKAVKATFTRTGGMCTRCEGRGTVSDIDLTQLYDDSRSIAEGAFTIPGWKSDNVWTVGVYAQSGFLDPHKPIREYTEQEMRDFLHREPTKVKVNGVNLTYEGLIPKIQKSFLSKDRESMQPHVRAFVDRAVTFTTCPGCDGTRLSEGARSSKIEGIGIADACAMEIRDLAGWVRGLTEPSPASSNRGYAMVAPLLTALQQTLDSFVGIGLGYLSLDRPAGTLSGGEAQRVKLIRHLGSSLTDVTYVFDEPTTGLHPHDVQRMNDLLLRLRDKGNTVLVVEHKPETIAIADHVVDLGPGAGTAGGTVCFEGTVEGLRTSDTLTGRHFDDRASLKETVRTATGRLPVRGATTHNLQGVDVDIPLGVLTVVTGVAGSGKSSLVHGSIPAEEGVVPVDQSPIRGSRRSNPATYTGLLDPVRKAFAKANGVKPALFSANSEGACPTCNGVGVVYTDLAMMAGVATTCEECEGKRFQAAVLEHRLGGRDISEVLAMSVTEAEEFFGAGEARTPAAHRILRRLADVGLGYLSLGQPLTTLSGGERQRLKLATHMGDKGGDGPVLVLDEPTAGLHLADVEQLLGLLDRLVDSGRSVIVVEHHQAVMAHADWIIDLGPGAGHDGGRIVFEGTPADLVAARSTLTGEHLAAYVGA</sequence>
<comment type="similarity">
    <text evidence="11">Belongs to the ABC transporter superfamily. UvrA family.</text>
</comment>